<dbReference type="SUPFAM" id="SSF88946">
    <property type="entry name" value="Sigma2 domain of RNA polymerase sigma factors"/>
    <property type="match status" value="1"/>
</dbReference>
<keyword evidence="5" id="KW-0804">Transcription</keyword>
<evidence type="ECO:0000256" key="1">
    <source>
        <dbReference type="ARBA" id="ARBA00010641"/>
    </source>
</evidence>
<dbReference type="GO" id="GO:0006352">
    <property type="term" value="P:DNA-templated transcription initiation"/>
    <property type="evidence" value="ECO:0007669"/>
    <property type="project" value="InterPro"/>
</dbReference>
<dbReference type="PANTHER" id="PTHR43133">
    <property type="entry name" value="RNA POLYMERASE ECF-TYPE SIGMA FACTO"/>
    <property type="match status" value="1"/>
</dbReference>
<dbReference type="Pfam" id="PF08281">
    <property type="entry name" value="Sigma70_r4_2"/>
    <property type="match status" value="1"/>
</dbReference>
<dbReference type="EMBL" id="VOOS01000002">
    <property type="protein sequence ID" value="TXB65834.1"/>
    <property type="molecule type" value="Genomic_DNA"/>
</dbReference>
<protein>
    <submittedName>
        <fullName evidence="7">RNA polymerase sigma factor</fullName>
    </submittedName>
</protein>
<evidence type="ECO:0000256" key="5">
    <source>
        <dbReference type="ARBA" id="ARBA00023163"/>
    </source>
</evidence>
<dbReference type="OrthoDB" id="1467079at2"/>
<dbReference type="CDD" id="cd06171">
    <property type="entry name" value="Sigma70_r4"/>
    <property type="match status" value="1"/>
</dbReference>
<comment type="similarity">
    <text evidence="1">Belongs to the sigma-70 factor family. ECF subfamily.</text>
</comment>
<dbReference type="RefSeq" id="WP_147099060.1">
    <property type="nucleotide sequence ID" value="NZ_VOOS01000002.1"/>
</dbReference>
<comment type="caution">
    <text evidence="7">The sequence shown here is derived from an EMBL/GenBank/DDBJ whole genome shotgun (WGS) entry which is preliminary data.</text>
</comment>
<feature type="domain" description="RNA polymerase sigma factor 70 region 4 type 2" evidence="6">
    <location>
        <begin position="107"/>
        <end position="157"/>
    </location>
</feature>
<keyword evidence="2" id="KW-0805">Transcription regulation</keyword>
<dbReference type="InterPro" id="IPR036388">
    <property type="entry name" value="WH-like_DNA-bd_sf"/>
</dbReference>
<evidence type="ECO:0000313" key="7">
    <source>
        <dbReference type="EMBL" id="TXB65834.1"/>
    </source>
</evidence>
<proteinExistence type="inferred from homology"/>
<name>A0A5C6RUW7_9FLAO</name>
<dbReference type="InterPro" id="IPR013325">
    <property type="entry name" value="RNA_pol_sigma_r2"/>
</dbReference>
<dbReference type="InterPro" id="IPR013249">
    <property type="entry name" value="RNA_pol_sigma70_r4_t2"/>
</dbReference>
<accession>A0A5C6RUW7</accession>
<dbReference type="NCBIfam" id="TIGR02937">
    <property type="entry name" value="sigma70-ECF"/>
    <property type="match status" value="1"/>
</dbReference>
<gene>
    <name evidence="7" type="ORF">FRY74_04505</name>
</gene>
<dbReference type="SUPFAM" id="SSF88659">
    <property type="entry name" value="Sigma3 and sigma4 domains of RNA polymerase sigma factors"/>
    <property type="match status" value="1"/>
</dbReference>
<dbReference type="GO" id="GO:0003677">
    <property type="term" value="F:DNA binding"/>
    <property type="evidence" value="ECO:0007669"/>
    <property type="project" value="UniProtKB-KW"/>
</dbReference>
<organism evidence="7 8">
    <name type="scientific">Vicingus serpentipes</name>
    <dbReference type="NCBI Taxonomy" id="1926625"/>
    <lineage>
        <taxon>Bacteria</taxon>
        <taxon>Pseudomonadati</taxon>
        <taxon>Bacteroidota</taxon>
        <taxon>Flavobacteriia</taxon>
        <taxon>Flavobacteriales</taxon>
        <taxon>Vicingaceae</taxon>
        <taxon>Vicingus</taxon>
    </lineage>
</organism>
<evidence type="ECO:0000259" key="6">
    <source>
        <dbReference type="Pfam" id="PF08281"/>
    </source>
</evidence>
<dbReference type="PANTHER" id="PTHR43133:SF8">
    <property type="entry name" value="RNA POLYMERASE SIGMA FACTOR HI_1459-RELATED"/>
    <property type="match status" value="1"/>
</dbReference>
<dbReference type="AlphaFoldDB" id="A0A5C6RUW7"/>
<dbReference type="GO" id="GO:0016987">
    <property type="term" value="F:sigma factor activity"/>
    <property type="evidence" value="ECO:0007669"/>
    <property type="project" value="UniProtKB-KW"/>
</dbReference>
<reference evidence="7 8" key="1">
    <citation type="submission" date="2019-08" db="EMBL/GenBank/DDBJ databases">
        <title>Genome of Vicingus serpentipes NCIMB 15042.</title>
        <authorList>
            <person name="Bowman J.P."/>
        </authorList>
    </citation>
    <scope>NUCLEOTIDE SEQUENCE [LARGE SCALE GENOMIC DNA]</scope>
    <source>
        <strain evidence="7 8">NCIMB 15042</strain>
    </source>
</reference>
<keyword evidence="8" id="KW-1185">Reference proteome</keyword>
<dbReference type="InterPro" id="IPR039425">
    <property type="entry name" value="RNA_pol_sigma-70-like"/>
</dbReference>
<dbReference type="Proteomes" id="UP000321721">
    <property type="component" value="Unassembled WGS sequence"/>
</dbReference>
<dbReference type="InterPro" id="IPR013324">
    <property type="entry name" value="RNA_pol_sigma_r3/r4-like"/>
</dbReference>
<dbReference type="Gene3D" id="1.10.1740.10">
    <property type="match status" value="1"/>
</dbReference>
<sequence>MSKSKQDNFLALYEPIHNRFERFCRARAYGDMDYKDLMNETLLVAYQKMDSLKSEHSFLSFLFGISVRLLANNNRKLKESSYEDNQQVYGFLDVKNQTETDAEVYLLHQTLAQLPNEQREAIILFEISGFSIKEIAKIEEASESAIKQRLKRGREKLTELLTFKNNYINTKEVKNG</sequence>
<dbReference type="InterPro" id="IPR014284">
    <property type="entry name" value="RNA_pol_sigma-70_dom"/>
</dbReference>
<evidence type="ECO:0000256" key="3">
    <source>
        <dbReference type="ARBA" id="ARBA00023082"/>
    </source>
</evidence>
<evidence type="ECO:0000313" key="8">
    <source>
        <dbReference type="Proteomes" id="UP000321721"/>
    </source>
</evidence>
<dbReference type="Gene3D" id="1.10.10.10">
    <property type="entry name" value="Winged helix-like DNA-binding domain superfamily/Winged helix DNA-binding domain"/>
    <property type="match status" value="1"/>
</dbReference>
<keyword evidence="3" id="KW-0731">Sigma factor</keyword>
<keyword evidence="4" id="KW-0238">DNA-binding</keyword>
<evidence type="ECO:0000256" key="4">
    <source>
        <dbReference type="ARBA" id="ARBA00023125"/>
    </source>
</evidence>
<evidence type="ECO:0000256" key="2">
    <source>
        <dbReference type="ARBA" id="ARBA00023015"/>
    </source>
</evidence>